<protein>
    <submittedName>
        <fullName evidence="1">Uncharacterized protein</fullName>
    </submittedName>
</protein>
<organism evidence="1 2">
    <name type="scientific">Naganishia onofrii</name>
    <dbReference type="NCBI Taxonomy" id="1851511"/>
    <lineage>
        <taxon>Eukaryota</taxon>
        <taxon>Fungi</taxon>
        <taxon>Dikarya</taxon>
        <taxon>Basidiomycota</taxon>
        <taxon>Agaricomycotina</taxon>
        <taxon>Tremellomycetes</taxon>
        <taxon>Filobasidiales</taxon>
        <taxon>Filobasidiaceae</taxon>
        <taxon>Naganishia</taxon>
    </lineage>
</organism>
<dbReference type="Proteomes" id="UP001234202">
    <property type="component" value="Unassembled WGS sequence"/>
</dbReference>
<dbReference type="EMBL" id="JASBWV010000005">
    <property type="protein sequence ID" value="KAJ9126248.1"/>
    <property type="molecule type" value="Genomic_DNA"/>
</dbReference>
<accession>A0ACC2XQE9</accession>
<name>A0ACC2XQE9_9TREE</name>
<evidence type="ECO:0000313" key="2">
    <source>
        <dbReference type="Proteomes" id="UP001234202"/>
    </source>
</evidence>
<sequence>MPSTLRLSLSASAALVAWLASSAAPASAKPCVQFDASWNLYAFGGTEDVSLGQNTTWGSPTASPLTTTGRPPWTGNNTQCFLSQYNNAMYVLNADASNPSDIYVFNFDAKSWSKQATSSAPDLSTGTSILDHDTNVFFTLPSGSSASLYQLDFGTITNAASSSAAAWEAVSATSFQQGGQGAVLAEASNHITFFNVPNNPAGSANMFVVHYSYFQPEAVAYKTVNNAAANFPTQHGKAIGVPTTDNSAGDVMVFVPDDFSNSYVVTHWTSPSTAGQTSDAPAGIADYINSTQTFSAPTSHDTDSSYAASDSAMVQIDSTGALYYVTGAFGNGWQVPSGLSWQKLGYTLAGVTSTGSSNSSSTSSSTAASSSATASRSGAASSGAAAASSSAASKTSSAGASAGSAAASASASAKTGGALRSLNGLEVTLVSVALSCFGLALVF</sequence>
<proteinExistence type="predicted"/>
<comment type="caution">
    <text evidence="1">The sequence shown here is derived from an EMBL/GenBank/DDBJ whole genome shotgun (WGS) entry which is preliminary data.</text>
</comment>
<evidence type="ECO:0000313" key="1">
    <source>
        <dbReference type="EMBL" id="KAJ9126248.1"/>
    </source>
</evidence>
<reference evidence="1" key="1">
    <citation type="submission" date="2023-04" db="EMBL/GenBank/DDBJ databases">
        <title>Draft Genome sequencing of Naganishia species isolated from polar environments using Oxford Nanopore Technology.</title>
        <authorList>
            <person name="Leo P."/>
            <person name="Venkateswaran K."/>
        </authorList>
    </citation>
    <scope>NUCLEOTIDE SEQUENCE</scope>
    <source>
        <strain evidence="1">DBVPG 5303</strain>
    </source>
</reference>
<gene>
    <name evidence="1" type="ORF">QFC24_001974</name>
</gene>
<keyword evidence="2" id="KW-1185">Reference proteome</keyword>